<dbReference type="Gene3D" id="3.30.420.40">
    <property type="match status" value="1"/>
</dbReference>
<organism evidence="2">
    <name type="scientific">uncultured Anaerotruncus sp</name>
    <dbReference type="NCBI Taxonomy" id="905011"/>
    <lineage>
        <taxon>Bacteria</taxon>
        <taxon>Bacillati</taxon>
        <taxon>Bacillota</taxon>
        <taxon>Clostridia</taxon>
        <taxon>Eubacteriales</taxon>
        <taxon>Oscillospiraceae</taxon>
        <taxon>Anaerotruncus</taxon>
        <taxon>environmental samples</taxon>
    </lineage>
</organism>
<dbReference type="EMBL" id="FMHG01000001">
    <property type="protein sequence ID" value="SCJ73713.1"/>
    <property type="molecule type" value="Genomic_DNA"/>
</dbReference>
<evidence type="ECO:0000313" key="2">
    <source>
        <dbReference type="EMBL" id="SCJ73713.1"/>
    </source>
</evidence>
<feature type="transmembrane region" description="Helical" evidence="1">
    <location>
        <begin position="140"/>
        <end position="163"/>
    </location>
</feature>
<keyword evidence="1" id="KW-0472">Membrane</keyword>
<accession>A0A1C6IV83</accession>
<keyword evidence="1" id="KW-0812">Transmembrane</keyword>
<dbReference type="Gene3D" id="3.30.1490.300">
    <property type="match status" value="1"/>
</dbReference>
<protein>
    <submittedName>
        <fullName evidence="2">Type IV pilus assembly protein PilM</fullName>
    </submittedName>
</protein>
<feature type="transmembrane region" description="Helical" evidence="1">
    <location>
        <begin position="175"/>
        <end position="193"/>
    </location>
</feature>
<gene>
    <name evidence="2" type="ORF">SAMEA3545359_01705</name>
</gene>
<dbReference type="AlphaFoldDB" id="A0A1C6IV83"/>
<reference evidence="2" key="1">
    <citation type="submission" date="2015-09" db="EMBL/GenBank/DDBJ databases">
        <authorList>
            <consortium name="Pathogen Informatics"/>
        </authorList>
    </citation>
    <scope>NUCLEOTIDE SEQUENCE</scope>
    <source>
        <strain evidence="2">2789STDY5834896</strain>
    </source>
</reference>
<proteinExistence type="predicted"/>
<sequence>MSTSIYLSSQDVTAVSGSIGKRGVEITGYATAPLPEGAMINGVITDERPLLSALADLTKQGRLGGKDLRLVIDSSSILTRVETVPKLGRAQLLALTRNTFADSATGREDLLYDYAQLPDTADGRQQVLCSAVERQLVGSYVSLFGAAGLALSAIGIALDGVIQLLDILPQLHQKHYILCMVDGNVLITALFLAGSYRMSNRQRLLGSRGTAACRAEMAQSVSSMVQFASAQKTGFSPDTVYFSGLRPEEQTVCGEINAALSLRAEPLPTTQAFSVQKIDPRKPYAVSDYLFATSGLGEK</sequence>
<name>A0A1C6IV83_9FIRM</name>
<keyword evidence="1" id="KW-1133">Transmembrane helix</keyword>
<evidence type="ECO:0000256" key="1">
    <source>
        <dbReference type="SAM" id="Phobius"/>
    </source>
</evidence>